<dbReference type="OrthoDB" id="70224at2759"/>
<evidence type="ECO:0000256" key="1">
    <source>
        <dbReference type="ARBA" id="ARBA00005703"/>
    </source>
</evidence>
<keyword evidence="4" id="KW-1185">Reference proteome</keyword>
<accession>A0A139ASR0</accession>
<gene>
    <name evidence="3" type="ORF">M427DRAFT_94978</name>
</gene>
<dbReference type="GO" id="GO:1990181">
    <property type="term" value="P:acetyl-CoA biosynthetic process from pantothenate"/>
    <property type="evidence" value="ECO:0007669"/>
    <property type="project" value="EnsemblFungi"/>
</dbReference>
<name>A0A139ASR0_GONPJ</name>
<dbReference type="Gene3D" id="3.40.50.10300">
    <property type="entry name" value="CoaB-like"/>
    <property type="match status" value="1"/>
</dbReference>
<reference evidence="3 4" key="1">
    <citation type="journal article" date="2015" name="Genome Biol. Evol.">
        <title>Phylogenomic analyses indicate that early fungi evolved digesting cell walls of algal ancestors of land plants.</title>
        <authorList>
            <person name="Chang Y."/>
            <person name="Wang S."/>
            <person name="Sekimoto S."/>
            <person name="Aerts A.L."/>
            <person name="Choi C."/>
            <person name="Clum A."/>
            <person name="LaButti K.M."/>
            <person name="Lindquist E.A."/>
            <person name="Yee Ngan C."/>
            <person name="Ohm R.A."/>
            <person name="Salamov A.A."/>
            <person name="Grigoriev I.V."/>
            <person name="Spatafora J.W."/>
            <person name="Berbee M.L."/>
        </authorList>
    </citation>
    <scope>NUCLEOTIDE SEQUENCE [LARGE SCALE GENOMIC DNA]</scope>
    <source>
        <strain evidence="3 4">JEL478</strain>
    </source>
</reference>
<dbReference type="GO" id="GO:1990143">
    <property type="term" value="C:CoA-synthesizing protein complex"/>
    <property type="evidence" value="ECO:0007669"/>
    <property type="project" value="EnsemblFungi"/>
</dbReference>
<dbReference type="SUPFAM" id="SSF102645">
    <property type="entry name" value="CoaB-like"/>
    <property type="match status" value="1"/>
</dbReference>
<evidence type="ECO:0000259" key="2">
    <source>
        <dbReference type="Pfam" id="PF04127"/>
    </source>
</evidence>
<dbReference type="InterPro" id="IPR007085">
    <property type="entry name" value="DNA/pantothenate-metab_flavo_C"/>
</dbReference>
<dbReference type="GO" id="GO:0005634">
    <property type="term" value="C:nucleus"/>
    <property type="evidence" value="ECO:0007669"/>
    <property type="project" value="EnsemblFungi"/>
</dbReference>
<proteinExistence type="inferred from homology"/>
<comment type="similarity">
    <text evidence="1">Belongs to the PPC synthetase family.</text>
</comment>
<dbReference type="InterPro" id="IPR035929">
    <property type="entry name" value="CoaB-like_sf"/>
</dbReference>
<sequence>MWNQLPEVQAKVSEFISRHSAVEGRRVVLVTSGGTTVPLEANTVRFVDNFSAGTRGATSAEYFLDAGYAVIFLHRQYSLQPYSRHYSHSKNCFLDYMTTNGQSGEAKLPSPEQSPKVHVDPEYESAMIDVLLKYRKAKDQHLLLMLDYTTVQQYLLYLHQICKIMGTLLGRRGMFYLAAAVSDFFVPKARMVEHKIQSREGALTMVLEQVPKFLKPLVKDWAPSGYIVSFKLETDPALLVPKSQQSLDRYGHQLVIGNLLNTRKWTVTFVTRESHNNVTLTPAEQRDGVEIESVIIPELVKRHADWIGVEKR</sequence>
<dbReference type="STRING" id="1344416.A0A139ASR0"/>
<organism evidence="3 4">
    <name type="scientific">Gonapodya prolifera (strain JEL478)</name>
    <name type="common">Monoblepharis prolifera</name>
    <dbReference type="NCBI Taxonomy" id="1344416"/>
    <lineage>
        <taxon>Eukaryota</taxon>
        <taxon>Fungi</taxon>
        <taxon>Fungi incertae sedis</taxon>
        <taxon>Chytridiomycota</taxon>
        <taxon>Chytridiomycota incertae sedis</taxon>
        <taxon>Monoblepharidomycetes</taxon>
        <taxon>Monoblepharidales</taxon>
        <taxon>Gonapodyaceae</taxon>
        <taxon>Gonapodya</taxon>
    </lineage>
</organism>
<dbReference type="Pfam" id="PF04127">
    <property type="entry name" value="DFP"/>
    <property type="match status" value="2"/>
</dbReference>
<dbReference type="PANTHER" id="PTHR12290">
    <property type="entry name" value="CORNICHON-RELATED"/>
    <property type="match status" value="1"/>
</dbReference>
<feature type="domain" description="DNA/pantothenate metabolism flavoprotein C-terminal" evidence="2">
    <location>
        <begin position="172"/>
        <end position="281"/>
    </location>
</feature>
<dbReference type="EMBL" id="KQ965737">
    <property type="protein sequence ID" value="KXS19776.1"/>
    <property type="molecule type" value="Genomic_DNA"/>
</dbReference>
<feature type="domain" description="DNA/pantothenate metabolism flavoprotein C-terminal" evidence="2">
    <location>
        <begin position="26"/>
        <end position="81"/>
    </location>
</feature>
<dbReference type="Proteomes" id="UP000070544">
    <property type="component" value="Unassembled WGS sequence"/>
</dbReference>
<evidence type="ECO:0000313" key="4">
    <source>
        <dbReference type="Proteomes" id="UP000070544"/>
    </source>
</evidence>
<dbReference type="AlphaFoldDB" id="A0A139ASR0"/>
<dbReference type="OMA" id="NTIRRCN"/>
<dbReference type="GO" id="GO:0015937">
    <property type="term" value="P:coenzyme A biosynthetic process"/>
    <property type="evidence" value="ECO:0007669"/>
    <property type="project" value="EnsemblFungi"/>
</dbReference>
<evidence type="ECO:0000313" key="3">
    <source>
        <dbReference type="EMBL" id="KXS19776.1"/>
    </source>
</evidence>
<dbReference type="GO" id="GO:0004632">
    <property type="term" value="F:phosphopantothenate--cysteine ligase activity"/>
    <property type="evidence" value="ECO:0007669"/>
    <property type="project" value="EnsemblFungi"/>
</dbReference>
<protein>
    <submittedName>
        <fullName evidence="3">DNA/pantothenate metabolism flavo protein</fullName>
    </submittedName>
</protein>
<dbReference type="GO" id="GO:0005737">
    <property type="term" value="C:cytoplasm"/>
    <property type="evidence" value="ECO:0007669"/>
    <property type="project" value="EnsemblFungi"/>
</dbReference>